<keyword evidence="2" id="KW-0812">Transmembrane</keyword>
<dbReference type="EMBL" id="SGPJ01000013">
    <property type="protein sequence ID" value="THH01980.1"/>
    <property type="molecule type" value="Genomic_DNA"/>
</dbReference>
<evidence type="ECO:0000256" key="1">
    <source>
        <dbReference type="SAM" id="MobiDB-lite"/>
    </source>
</evidence>
<keyword evidence="4" id="KW-1185">Reference proteome</keyword>
<organism evidence="3 4">
    <name type="scientific">Hermanssonia centrifuga</name>
    <dbReference type="NCBI Taxonomy" id="98765"/>
    <lineage>
        <taxon>Eukaryota</taxon>
        <taxon>Fungi</taxon>
        <taxon>Dikarya</taxon>
        <taxon>Basidiomycota</taxon>
        <taxon>Agaricomycotina</taxon>
        <taxon>Agaricomycetes</taxon>
        <taxon>Polyporales</taxon>
        <taxon>Meruliaceae</taxon>
        <taxon>Hermanssonia</taxon>
    </lineage>
</organism>
<feature type="region of interest" description="Disordered" evidence="1">
    <location>
        <begin position="76"/>
        <end position="96"/>
    </location>
</feature>
<dbReference type="SUPFAM" id="SSF103481">
    <property type="entry name" value="Multidrug resistance efflux transporter EmrE"/>
    <property type="match status" value="1"/>
</dbReference>
<evidence type="ECO:0008006" key="5">
    <source>
        <dbReference type="Google" id="ProtNLM"/>
    </source>
</evidence>
<feature type="compositionally biased region" description="Acidic residues" evidence="1">
    <location>
        <begin position="76"/>
        <end position="87"/>
    </location>
</feature>
<reference evidence="3 4" key="1">
    <citation type="submission" date="2019-02" db="EMBL/GenBank/DDBJ databases">
        <title>Genome sequencing of the rare red list fungi Phlebia centrifuga.</title>
        <authorList>
            <person name="Buettner E."/>
            <person name="Kellner H."/>
        </authorList>
    </citation>
    <scope>NUCLEOTIDE SEQUENCE [LARGE SCALE GENOMIC DNA]</scope>
    <source>
        <strain evidence="3 4">DSM 108282</strain>
    </source>
</reference>
<evidence type="ECO:0000313" key="4">
    <source>
        <dbReference type="Proteomes" id="UP000309038"/>
    </source>
</evidence>
<proteinExistence type="predicted"/>
<accession>A0A4S4KY35</accession>
<keyword evidence="2" id="KW-1133">Transmembrane helix</keyword>
<dbReference type="InterPro" id="IPR037185">
    <property type="entry name" value="EmrE-like"/>
</dbReference>
<name>A0A4S4KY35_9APHY</name>
<sequence length="114" mass="12389">MGLQRETAGRGTMAVYVQIVFATTFERVFFHTTPPALSIVGTTIIMSSAIYVAVTKEDTGARKRAESLVNSAEDLSLEEGLLENQEEDPTKDSDPLDMAIKVQNGHADLDKLSS</sequence>
<feature type="transmembrane region" description="Helical" evidence="2">
    <location>
        <begin position="12"/>
        <end position="30"/>
    </location>
</feature>
<keyword evidence="2" id="KW-0472">Membrane</keyword>
<protein>
    <recommendedName>
        <fullName evidence="5">EamA domain-containing protein</fullName>
    </recommendedName>
</protein>
<comment type="caution">
    <text evidence="3">The sequence shown here is derived from an EMBL/GenBank/DDBJ whole genome shotgun (WGS) entry which is preliminary data.</text>
</comment>
<evidence type="ECO:0000313" key="3">
    <source>
        <dbReference type="EMBL" id="THH01980.1"/>
    </source>
</evidence>
<evidence type="ECO:0000256" key="2">
    <source>
        <dbReference type="SAM" id="Phobius"/>
    </source>
</evidence>
<dbReference type="Proteomes" id="UP000309038">
    <property type="component" value="Unassembled WGS sequence"/>
</dbReference>
<feature type="transmembrane region" description="Helical" evidence="2">
    <location>
        <begin position="36"/>
        <end position="54"/>
    </location>
</feature>
<dbReference type="AlphaFoldDB" id="A0A4S4KY35"/>
<gene>
    <name evidence="3" type="ORF">EW026_g817</name>
</gene>